<dbReference type="RefSeq" id="XP_020106237.1">
    <property type="nucleotide sequence ID" value="XM_020250648.1"/>
</dbReference>
<reference evidence="9" key="2">
    <citation type="submission" date="2025-08" db="UniProtKB">
        <authorList>
            <consortium name="RefSeq"/>
        </authorList>
    </citation>
    <scope>IDENTIFICATION</scope>
    <source>
        <tissue evidence="9">Leaf</tissue>
    </source>
</reference>
<dbReference type="GO" id="GO:0009055">
    <property type="term" value="F:electron transfer activity"/>
    <property type="evidence" value="ECO:0007669"/>
    <property type="project" value="InterPro"/>
</dbReference>
<dbReference type="PROSITE" id="PS51485">
    <property type="entry name" value="PHYTOCYANIN"/>
    <property type="match status" value="1"/>
</dbReference>
<dbReference type="PANTHER" id="PTHR33021:SF496">
    <property type="entry name" value="OS08G0482700 PROTEIN"/>
    <property type="match status" value="1"/>
</dbReference>
<reference evidence="8" key="1">
    <citation type="journal article" date="2015" name="Nat. Genet.">
        <title>The pineapple genome and the evolution of CAM photosynthesis.</title>
        <authorList>
            <person name="Ming R."/>
            <person name="VanBuren R."/>
            <person name="Wai C.M."/>
            <person name="Tang H."/>
            <person name="Schatz M.C."/>
            <person name="Bowers J.E."/>
            <person name="Lyons E."/>
            <person name="Wang M.L."/>
            <person name="Chen J."/>
            <person name="Biggers E."/>
            <person name="Zhang J."/>
            <person name="Huang L."/>
            <person name="Zhang L."/>
            <person name="Miao W."/>
            <person name="Zhang J."/>
            <person name="Ye Z."/>
            <person name="Miao C."/>
            <person name="Lin Z."/>
            <person name="Wang H."/>
            <person name="Zhou H."/>
            <person name="Yim W.C."/>
            <person name="Priest H.D."/>
            <person name="Zheng C."/>
            <person name="Woodhouse M."/>
            <person name="Edger P.P."/>
            <person name="Guyot R."/>
            <person name="Guo H.B."/>
            <person name="Guo H."/>
            <person name="Zheng G."/>
            <person name="Singh R."/>
            <person name="Sharma A."/>
            <person name="Min X."/>
            <person name="Zheng Y."/>
            <person name="Lee H."/>
            <person name="Gurtowski J."/>
            <person name="Sedlazeck F.J."/>
            <person name="Harkess A."/>
            <person name="McKain M.R."/>
            <person name="Liao Z."/>
            <person name="Fang J."/>
            <person name="Liu J."/>
            <person name="Zhang X."/>
            <person name="Zhang Q."/>
            <person name="Hu W."/>
            <person name="Qin Y."/>
            <person name="Wang K."/>
            <person name="Chen L.Y."/>
            <person name="Shirley N."/>
            <person name="Lin Y.R."/>
            <person name="Liu L.Y."/>
            <person name="Hernandez A.G."/>
            <person name="Wright C.L."/>
            <person name="Bulone V."/>
            <person name="Tuskan G.A."/>
            <person name="Heath K."/>
            <person name="Zee F."/>
            <person name="Moore P.H."/>
            <person name="Sunkar R."/>
            <person name="Leebens-Mack J.H."/>
            <person name="Mockler T."/>
            <person name="Bennetzen J.L."/>
            <person name="Freeling M."/>
            <person name="Sankoff D."/>
            <person name="Paterson A.H."/>
            <person name="Zhu X."/>
            <person name="Yang X."/>
            <person name="Smith J.A."/>
            <person name="Cushman J.C."/>
            <person name="Paull R.E."/>
            <person name="Yu Q."/>
        </authorList>
    </citation>
    <scope>NUCLEOTIDE SEQUENCE [LARGE SCALE GENOMIC DNA]</scope>
    <source>
        <strain evidence="8">cv. F153</strain>
    </source>
</reference>
<evidence type="ECO:0000256" key="1">
    <source>
        <dbReference type="ARBA" id="ARBA00022723"/>
    </source>
</evidence>
<dbReference type="GO" id="GO:0005886">
    <property type="term" value="C:plasma membrane"/>
    <property type="evidence" value="ECO:0007669"/>
    <property type="project" value="TreeGrafter"/>
</dbReference>
<feature type="domain" description="Phytocyanin" evidence="7">
    <location>
        <begin position="28"/>
        <end position="131"/>
    </location>
</feature>
<evidence type="ECO:0000256" key="6">
    <source>
        <dbReference type="SAM" id="SignalP"/>
    </source>
</evidence>
<evidence type="ECO:0000256" key="3">
    <source>
        <dbReference type="ARBA" id="ARBA00023157"/>
    </source>
</evidence>
<evidence type="ECO:0000259" key="7">
    <source>
        <dbReference type="PROSITE" id="PS51485"/>
    </source>
</evidence>
<dbReference type="SUPFAM" id="SSF49503">
    <property type="entry name" value="Cupredoxins"/>
    <property type="match status" value="1"/>
</dbReference>
<feature type="chain" id="PRO_5028189756" evidence="6">
    <location>
        <begin position="27"/>
        <end position="214"/>
    </location>
</feature>
<feature type="signal peptide" evidence="6">
    <location>
        <begin position="1"/>
        <end position="26"/>
    </location>
</feature>
<keyword evidence="1" id="KW-0479">Metal-binding</keyword>
<dbReference type="PROSITE" id="PS00196">
    <property type="entry name" value="COPPER_BLUE"/>
    <property type="match status" value="1"/>
</dbReference>
<dbReference type="AlphaFoldDB" id="A0A6P5GEE0"/>
<feature type="compositionally biased region" description="Pro residues" evidence="5">
    <location>
        <begin position="136"/>
        <end position="153"/>
    </location>
</feature>
<dbReference type="InterPro" id="IPR028871">
    <property type="entry name" value="BlueCu_1_BS"/>
</dbReference>
<dbReference type="Proteomes" id="UP000515123">
    <property type="component" value="Linkage group 16"/>
</dbReference>
<protein>
    <submittedName>
        <fullName evidence="9">Cucumber peeling cupredoxin-like</fullName>
    </submittedName>
</protein>
<dbReference type="Gene3D" id="2.60.40.420">
    <property type="entry name" value="Cupredoxins - blue copper proteins"/>
    <property type="match status" value="1"/>
</dbReference>
<name>A0A6P5GEE0_ANACO</name>
<dbReference type="GeneID" id="109722555"/>
<dbReference type="InterPro" id="IPR003245">
    <property type="entry name" value="Phytocyanin_dom"/>
</dbReference>
<dbReference type="Pfam" id="PF02298">
    <property type="entry name" value="Cu_bind_like"/>
    <property type="match status" value="1"/>
</dbReference>
<dbReference type="FunFam" id="2.60.40.420:FF:000034">
    <property type="entry name" value="Cupredoxin superfamily protein"/>
    <property type="match status" value="1"/>
</dbReference>
<keyword evidence="3" id="KW-1015">Disulfide bond</keyword>
<proteinExistence type="predicted"/>
<keyword evidence="8" id="KW-1185">Reference proteome</keyword>
<feature type="region of interest" description="Disordered" evidence="5">
    <location>
        <begin position="131"/>
        <end position="214"/>
    </location>
</feature>
<feature type="compositionally biased region" description="Low complexity" evidence="5">
    <location>
        <begin position="199"/>
        <end position="214"/>
    </location>
</feature>
<sequence>MRMRMRMRMMAAAAAALSIILQGAAAATQHVVGGATGWTIPSTASFYSGWSSAQAFTAGDTLLFNFTTGIHNVMPVGKAGYDGCSTQGTVGPTLTTGPATVTLKAPGAHYYICGVPTHCSFGQKLAVNVSAAAGPAPSPSPSPSGPSAPPPGGARPEAPTTPTAPSAPAPASRRRPSAGSSSPPHLLPDPRCGCWRFYPQQQQQRQPAASRSTS</sequence>
<evidence type="ECO:0000256" key="5">
    <source>
        <dbReference type="SAM" id="MobiDB-lite"/>
    </source>
</evidence>
<dbReference type="InterPro" id="IPR039391">
    <property type="entry name" value="Phytocyanin-like"/>
</dbReference>
<organism evidence="8 9">
    <name type="scientific">Ananas comosus</name>
    <name type="common">Pineapple</name>
    <name type="synonym">Ananas ananas</name>
    <dbReference type="NCBI Taxonomy" id="4615"/>
    <lineage>
        <taxon>Eukaryota</taxon>
        <taxon>Viridiplantae</taxon>
        <taxon>Streptophyta</taxon>
        <taxon>Embryophyta</taxon>
        <taxon>Tracheophyta</taxon>
        <taxon>Spermatophyta</taxon>
        <taxon>Magnoliopsida</taxon>
        <taxon>Liliopsida</taxon>
        <taxon>Poales</taxon>
        <taxon>Bromeliaceae</taxon>
        <taxon>Bromelioideae</taxon>
        <taxon>Ananas</taxon>
    </lineage>
</organism>
<evidence type="ECO:0000256" key="2">
    <source>
        <dbReference type="ARBA" id="ARBA00023008"/>
    </source>
</evidence>
<dbReference type="OrthoDB" id="1933492at2759"/>
<keyword evidence="4" id="KW-0325">Glycoprotein</keyword>
<feature type="compositionally biased region" description="Low complexity" evidence="5">
    <location>
        <begin position="154"/>
        <end position="184"/>
    </location>
</feature>
<keyword evidence="2" id="KW-0186">Copper</keyword>
<gene>
    <name evidence="9" type="primary">LOC109722555</name>
</gene>
<evidence type="ECO:0000313" key="8">
    <source>
        <dbReference type="Proteomes" id="UP000515123"/>
    </source>
</evidence>
<dbReference type="InterPro" id="IPR008972">
    <property type="entry name" value="Cupredoxin"/>
</dbReference>
<evidence type="ECO:0000256" key="4">
    <source>
        <dbReference type="ARBA" id="ARBA00023180"/>
    </source>
</evidence>
<dbReference type="Gramene" id="Aco022294.1.mrna1">
    <property type="protein sequence ID" value="Aco022294.1.mrna1"/>
    <property type="gene ID" value="Aco022294.1.path1"/>
</dbReference>
<evidence type="ECO:0000313" key="9">
    <source>
        <dbReference type="RefSeq" id="XP_020106237.1"/>
    </source>
</evidence>
<accession>A0A6P5GEE0</accession>
<keyword evidence="6" id="KW-0732">Signal</keyword>
<dbReference type="GO" id="GO:0046872">
    <property type="term" value="F:metal ion binding"/>
    <property type="evidence" value="ECO:0007669"/>
    <property type="project" value="UniProtKB-KW"/>
</dbReference>
<dbReference type="PANTHER" id="PTHR33021">
    <property type="entry name" value="BLUE COPPER PROTEIN"/>
    <property type="match status" value="1"/>
</dbReference>